<dbReference type="CDD" id="cd06171">
    <property type="entry name" value="Sigma70_r4"/>
    <property type="match status" value="1"/>
</dbReference>
<feature type="domain" description="RNA polymerase sigma factor 70 region 4 type 2" evidence="7">
    <location>
        <begin position="141"/>
        <end position="193"/>
    </location>
</feature>
<gene>
    <name evidence="8" type="ORF">FOF52_05140</name>
</gene>
<keyword evidence="2" id="KW-0805">Transcription regulation</keyword>
<keyword evidence="4" id="KW-0238">DNA-binding</keyword>
<dbReference type="InterPro" id="IPR014284">
    <property type="entry name" value="RNA_pol_sigma-70_dom"/>
</dbReference>
<dbReference type="Proteomes" id="UP000832041">
    <property type="component" value="Chromosome"/>
</dbReference>
<dbReference type="InterPro" id="IPR039425">
    <property type="entry name" value="RNA_pol_sigma-70-like"/>
</dbReference>
<evidence type="ECO:0000259" key="6">
    <source>
        <dbReference type="Pfam" id="PF04542"/>
    </source>
</evidence>
<dbReference type="Pfam" id="PF08281">
    <property type="entry name" value="Sigma70_r4_2"/>
    <property type="match status" value="1"/>
</dbReference>
<organism evidence="8 9">
    <name type="scientific">Thermobifida alba</name>
    <name type="common">Thermomonospora alba</name>
    <dbReference type="NCBI Taxonomy" id="53522"/>
    <lineage>
        <taxon>Bacteria</taxon>
        <taxon>Bacillati</taxon>
        <taxon>Actinomycetota</taxon>
        <taxon>Actinomycetes</taxon>
        <taxon>Streptosporangiales</taxon>
        <taxon>Nocardiopsidaceae</taxon>
        <taxon>Thermobifida</taxon>
    </lineage>
</organism>
<dbReference type="InterPro" id="IPR007627">
    <property type="entry name" value="RNA_pol_sigma70_r2"/>
</dbReference>
<protein>
    <submittedName>
        <fullName evidence="8">RNA polymerase sigma factor</fullName>
    </submittedName>
</protein>
<feature type="domain" description="RNA polymerase sigma-70 region 2" evidence="6">
    <location>
        <begin position="39"/>
        <end position="111"/>
    </location>
</feature>
<dbReference type="SUPFAM" id="SSF88659">
    <property type="entry name" value="Sigma3 and sigma4 domains of RNA polymerase sigma factors"/>
    <property type="match status" value="1"/>
</dbReference>
<dbReference type="InterPro" id="IPR013324">
    <property type="entry name" value="RNA_pol_sigma_r3/r4-like"/>
</dbReference>
<evidence type="ECO:0000259" key="7">
    <source>
        <dbReference type="Pfam" id="PF08281"/>
    </source>
</evidence>
<reference evidence="8 9" key="1">
    <citation type="submission" date="2020-04" db="EMBL/GenBank/DDBJ databases">
        <title>Thermobifida alba genome sequencing and assembly.</title>
        <authorList>
            <person name="Luzics S."/>
            <person name="Horvath B."/>
            <person name="Nagy I."/>
            <person name="Toth A."/>
            <person name="Nagy I."/>
            <person name="Kukolya J."/>
        </authorList>
    </citation>
    <scope>NUCLEOTIDE SEQUENCE [LARGE SCALE GENOMIC DNA]</scope>
    <source>
        <strain evidence="8 9">DSM 43795</strain>
    </source>
</reference>
<dbReference type="SUPFAM" id="SSF88946">
    <property type="entry name" value="Sigma2 domain of RNA polymerase sigma factors"/>
    <property type="match status" value="1"/>
</dbReference>
<dbReference type="InterPro" id="IPR013325">
    <property type="entry name" value="RNA_pol_sigma_r2"/>
</dbReference>
<dbReference type="Pfam" id="PF04542">
    <property type="entry name" value="Sigma70_r2"/>
    <property type="match status" value="1"/>
</dbReference>
<evidence type="ECO:0000256" key="1">
    <source>
        <dbReference type="ARBA" id="ARBA00010641"/>
    </source>
</evidence>
<keyword evidence="5" id="KW-0804">Transcription</keyword>
<dbReference type="InterPro" id="IPR036388">
    <property type="entry name" value="WH-like_DNA-bd_sf"/>
</dbReference>
<sequence length="202" mass="22409">MRPGTDRRPVQPIGGVRGYRGVRVIAETSDDVDRWFVDLYDQHRGPVFSAALRLCARWADAEDLTAETFVRAYRAAGDYTPERRAQVRPRAWLMTILWNLWRNRARTAARRPPPAPLTEGVDVADPGQDVAGAAERNETGERLAALLEQLSDAQREAVVLRYVADLSISEVAAILGVPEGTAKSHVSRGLKKLRELTQGGVR</sequence>
<keyword evidence="9" id="KW-1185">Reference proteome</keyword>
<evidence type="ECO:0000256" key="3">
    <source>
        <dbReference type="ARBA" id="ARBA00023082"/>
    </source>
</evidence>
<accession>A0ABY4KYD0</accession>
<name>A0ABY4KYD0_THEAE</name>
<evidence type="ECO:0000313" key="8">
    <source>
        <dbReference type="EMBL" id="UPT20426.1"/>
    </source>
</evidence>
<evidence type="ECO:0000256" key="2">
    <source>
        <dbReference type="ARBA" id="ARBA00023015"/>
    </source>
</evidence>
<dbReference type="NCBIfam" id="TIGR02937">
    <property type="entry name" value="sigma70-ECF"/>
    <property type="match status" value="1"/>
</dbReference>
<evidence type="ECO:0000256" key="5">
    <source>
        <dbReference type="ARBA" id="ARBA00023163"/>
    </source>
</evidence>
<evidence type="ECO:0000313" key="9">
    <source>
        <dbReference type="Proteomes" id="UP000832041"/>
    </source>
</evidence>
<proteinExistence type="inferred from homology"/>
<evidence type="ECO:0000256" key="4">
    <source>
        <dbReference type="ARBA" id="ARBA00023125"/>
    </source>
</evidence>
<keyword evidence="3" id="KW-0731">Sigma factor</keyword>
<dbReference type="PANTHER" id="PTHR43133">
    <property type="entry name" value="RNA POLYMERASE ECF-TYPE SIGMA FACTO"/>
    <property type="match status" value="1"/>
</dbReference>
<dbReference type="Gene3D" id="1.10.1740.10">
    <property type="match status" value="1"/>
</dbReference>
<comment type="similarity">
    <text evidence="1">Belongs to the sigma-70 factor family. ECF subfamily.</text>
</comment>
<dbReference type="Gene3D" id="1.10.10.10">
    <property type="entry name" value="Winged helix-like DNA-binding domain superfamily/Winged helix DNA-binding domain"/>
    <property type="match status" value="1"/>
</dbReference>
<dbReference type="InterPro" id="IPR013249">
    <property type="entry name" value="RNA_pol_sigma70_r4_t2"/>
</dbReference>
<dbReference type="PANTHER" id="PTHR43133:SF52">
    <property type="entry name" value="ECF RNA POLYMERASE SIGMA FACTOR SIGL"/>
    <property type="match status" value="1"/>
</dbReference>
<dbReference type="EMBL" id="CP051627">
    <property type="protein sequence ID" value="UPT20426.1"/>
    <property type="molecule type" value="Genomic_DNA"/>
</dbReference>